<dbReference type="eggNOG" id="COG2978">
    <property type="taxonomic scope" value="Bacteria"/>
</dbReference>
<evidence type="ECO:0000256" key="1">
    <source>
        <dbReference type="SAM" id="Phobius"/>
    </source>
</evidence>
<dbReference type="PANTHER" id="PTHR30282">
    <property type="entry name" value="P-AMINOBENZOYL GLUTAMATE TRANSPORTER"/>
    <property type="match status" value="1"/>
</dbReference>
<dbReference type="Pfam" id="PF03806">
    <property type="entry name" value="ABG_transport"/>
    <property type="match status" value="2"/>
</dbReference>
<reference evidence="2 3" key="1">
    <citation type="journal article" date="2009" name="Stand. Genomic Sci.">
        <title>Complete genome sequence of Sanguibacter keddieii type strain (ST-74).</title>
        <authorList>
            <person name="Ivanova N."/>
            <person name="Sikorski J."/>
            <person name="Sims D."/>
            <person name="Brettin T."/>
            <person name="Detter J.C."/>
            <person name="Han C."/>
            <person name="Lapidus A."/>
            <person name="Copeland A."/>
            <person name="Glavina Del Rio T."/>
            <person name="Nolan M."/>
            <person name="Chen F."/>
            <person name="Lucas S."/>
            <person name="Tice H."/>
            <person name="Cheng J.F."/>
            <person name="Bruce D."/>
            <person name="Goodwin L."/>
            <person name="Pitluck S."/>
            <person name="Pati A."/>
            <person name="Mavromatis K."/>
            <person name="Chen A."/>
            <person name="Palaniappan K."/>
            <person name="D'haeseleer P."/>
            <person name="Chain P."/>
            <person name="Bristow J."/>
            <person name="Eisen J.A."/>
            <person name="Markowitz V."/>
            <person name="Hugenholtz P."/>
            <person name="Goker M."/>
            <person name="Pukall R."/>
            <person name="Klenk H.P."/>
            <person name="Kyrpides N.C."/>
        </authorList>
    </citation>
    <scope>NUCLEOTIDE SEQUENCE [LARGE SCALE GENOMIC DNA]</scope>
    <source>
        <strain evidence="3">ATCC 51767 / DSM 10542 / NCFB 3025 / ST-74</strain>
    </source>
</reference>
<name>D1BHZ6_SANKS</name>
<feature type="transmembrane region" description="Helical" evidence="1">
    <location>
        <begin position="341"/>
        <end position="358"/>
    </location>
</feature>
<dbReference type="PANTHER" id="PTHR30282:SF0">
    <property type="entry name" value="P-AMINOBENZOYL-GLUTAMATE TRANSPORT PROTEIN"/>
    <property type="match status" value="1"/>
</dbReference>
<feature type="transmembrane region" description="Helical" evidence="1">
    <location>
        <begin position="548"/>
        <end position="573"/>
    </location>
</feature>
<dbReference type="Proteomes" id="UP000000322">
    <property type="component" value="Chromosome"/>
</dbReference>
<feature type="transmembrane region" description="Helical" evidence="1">
    <location>
        <begin position="206"/>
        <end position="226"/>
    </location>
</feature>
<dbReference type="InterPro" id="IPR004697">
    <property type="entry name" value="AbgT"/>
</dbReference>
<evidence type="ECO:0000313" key="3">
    <source>
        <dbReference type="Proteomes" id="UP000000322"/>
    </source>
</evidence>
<dbReference type="EMBL" id="CP001819">
    <property type="protein sequence ID" value="ACZ22066.1"/>
    <property type="molecule type" value="Genomic_DNA"/>
</dbReference>
<dbReference type="KEGG" id="ske:Sked_21460"/>
<dbReference type="RefSeq" id="WP_012867135.1">
    <property type="nucleotide sequence ID" value="NC_013521.1"/>
</dbReference>
<keyword evidence="1" id="KW-1133">Transmembrane helix</keyword>
<keyword evidence="1" id="KW-0472">Membrane</keyword>
<sequence>MGKKPKSPEGSRGAGGTETAVAKTTVLQRSLDAIERAGNKVPHPAVIFVGLILLVIVLSHVFYLAGTSVTFDQAYVSEQVTPSGEELVGDEALQSEDPQVEQVTVGVESLLSADGIRFLFTSAVDNFNGFGVVGVILVAMIGVGLAEEAGLIGAFIKRLVKITPSRFITLIVVFLGVLSSIATDAGYLVLIPLAAAVFHSLGRHPLAGLAAAFAGVGGGFGVNLLITPIDGMLTEITNEAIADPAQHVSITGNLYFAIVSTVVVTLVATLVTEKFVEPRLGTYREDEAPAPLGTAATPGPDDRGVSVAEPGGEGTTTIAAAGTAPQAAGDLTAAERRGLRWSGYGLAGVTAAVLLLALPSWGPLRNPETGSLVEGSPLMGSIIVLIFVYFFIMGLCYGRGAGTIRTTTDVIDPMVKTVAGLSGLIFLLLVISQFIAYFNYSNLGTVAAVGMADALEQANLGTVPLIIGLVAMTAVIDIFIGGVVPKWAIFAPIFVPLFIQLGISPNLAVAAYRVGDSPINVATPLMPYFALIVIFAEKYRRKVGVGSIISLMLPYTVALLVVWTALLIGWYLLGLPLGPGADVYL</sequence>
<dbReference type="STRING" id="446469.Sked_21460"/>
<feature type="transmembrane region" description="Helical" evidence="1">
    <location>
        <begin position="518"/>
        <end position="536"/>
    </location>
</feature>
<dbReference type="GO" id="GO:1902604">
    <property type="term" value="P:p-aminobenzoyl-glutamate transmembrane transport"/>
    <property type="evidence" value="ECO:0007669"/>
    <property type="project" value="InterPro"/>
</dbReference>
<dbReference type="OrthoDB" id="3314392at2"/>
<gene>
    <name evidence="2" type="ordered locus">Sked_21460</name>
</gene>
<keyword evidence="1" id="KW-0812">Transmembrane</keyword>
<feature type="transmembrane region" description="Helical" evidence="1">
    <location>
        <begin position="167"/>
        <end position="194"/>
    </location>
</feature>
<evidence type="ECO:0000313" key="2">
    <source>
        <dbReference type="EMBL" id="ACZ22066.1"/>
    </source>
</evidence>
<accession>D1BHZ6</accession>
<protein>
    <submittedName>
        <fullName evidence="2">p-aminobenzoyl-glutamate transporter</fullName>
    </submittedName>
</protein>
<organism evidence="2 3">
    <name type="scientific">Sanguibacter keddieii (strain ATCC 51767 / DSM 10542 / NCFB 3025 / ST-74)</name>
    <dbReference type="NCBI Taxonomy" id="446469"/>
    <lineage>
        <taxon>Bacteria</taxon>
        <taxon>Bacillati</taxon>
        <taxon>Actinomycetota</taxon>
        <taxon>Actinomycetes</taxon>
        <taxon>Micrococcales</taxon>
        <taxon>Sanguibacteraceae</taxon>
        <taxon>Sanguibacter</taxon>
    </lineage>
</organism>
<feature type="transmembrane region" description="Helical" evidence="1">
    <location>
        <begin position="418"/>
        <end position="440"/>
    </location>
</feature>
<dbReference type="HOGENOM" id="CLU_040132_0_0_11"/>
<feature type="transmembrane region" description="Helical" evidence="1">
    <location>
        <begin position="127"/>
        <end position="146"/>
    </location>
</feature>
<dbReference type="GO" id="GO:0015558">
    <property type="term" value="F:secondary active p-aminobenzoyl-glutamate transmembrane transporter activity"/>
    <property type="evidence" value="ECO:0007669"/>
    <property type="project" value="InterPro"/>
</dbReference>
<proteinExistence type="predicted"/>
<dbReference type="AlphaFoldDB" id="D1BHZ6"/>
<feature type="transmembrane region" description="Helical" evidence="1">
    <location>
        <begin position="45"/>
        <end position="65"/>
    </location>
</feature>
<keyword evidence="3" id="KW-1185">Reference proteome</keyword>
<feature type="transmembrane region" description="Helical" evidence="1">
    <location>
        <begin position="487"/>
        <end position="512"/>
    </location>
</feature>
<feature type="transmembrane region" description="Helical" evidence="1">
    <location>
        <begin position="378"/>
        <end position="397"/>
    </location>
</feature>
<feature type="transmembrane region" description="Helical" evidence="1">
    <location>
        <begin position="460"/>
        <end position="480"/>
    </location>
</feature>